<comment type="caution">
    <text evidence="3">The sequence shown here is derived from an EMBL/GenBank/DDBJ whole genome shotgun (WGS) entry which is preliminary data.</text>
</comment>
<gene>
    <name evidence="3" type="ORF">Asi03nite_43060</name>
</gene>
<evidence type="ECO:0000259" key="2">
    <source>
        <dbReference type="Pfam" id="PF18741"/>
    </source>
</evidence>
<dbReference type="Proteomes" id="UP000629619">
    <property type="component" value="Unassembled WGS sequence"/>
</dbReference>
<name>A0A919N9C9_9ACTN</name>
<organism evidence="3 4">
    <name type="scientific">Actinoplanes siamensis</name>
    <dbReference type="NCBI Taxonomy" id="1223317"/>
    <lineage>
        <taxon>Bacteria</taxon>
        <taxon>Bacillati</taxon>
        <taxon>Actinomycetota</taxon>
        <taxon>Actinomycetes</taxon>
        <taxon>Micromonosporales</taxon>
        <taxon>Micromonosporaceae</taxon>
        <taxon>Actinoplanes</taxon>
    </lineage>
</organism>
<evidence type="ECO:0000313" key="3">
    <source>
        <dbReference type="EMBL" id="GIF06768.1"/>
    </source>
</evidence>
<reference evidence="3" key="1">
    <citation type="submission" date="2021-01" db="EMBL/GenBank/DDBJ databases">
        <title>Whole genome shotgun sequence of Actinoplanes siamensis NBRC 109076.</title>
        <authorList>
            <person name="Komaki H."/>
            <person name="Tamura T."/>
        </authorList>
    </citation>
    <scope>NUCLEOTIDE SEQUENCE</scope>
    <source>
        <strain evidence="3">NBRC 109076</strain>
    </source>
</reference>
<accession>A0A919N9C9</accession>
<feature type="region of interest" description="Disordered" evidence="1">
    <location>
        <begin position="101"/>
        <end position="123"/>
    </location>
</feature>
<dbReference type="RefSeq" id="WP_239102823.1">
    <property type="nucleotide sequence ID" value="NZ_BOMW01000040.1"/>
</dbReference>
<dbReference type="Gene3D" id="3.40.960.10">
    <property type="entry name" value="VSR Endonuclease"/>
    <property type="match status" value="1"/>
</dbReference>
<sequence>MQGLAGPGGVVEADFGNDFERDVLRLLAVRGCRPVPRFRIGGYRIDFVLGAPDGRRLAIERGGDTYRGPRRWESDVRRQAVLERVGNRVFVRIRRRRLRPGAGGGDAAGPAADQRAGDHSGRRVTLTQRMVLGTWRACGR</sequence>
<dbReference type="Pfam" id="PF18741">
    <property type="entry name" value="MTES_1575"/>
    <property type="match status" value="1"/>
</dbReference>
<dbReference type="AlphaFoldDB" id="A0A919N9C9"/>
<feature type="domain" description="Restriction endonuclease type II-like" evidence="2">
    <location>
        <begin position="19"/>
        <end position="95"/>
    </location>
</feature>
<evidence type="ECO:0000256" key="1">
    <source>
        <dbReference type="SAM" id="MobiDB-lite"/>
    </source>
</evidence>
<protein>
    <recommendedName>
        <fullName evidence="2">Restriction endonuclease type II-like domain-containing protein</fullName>
    </recommendedName>
</protein>
<evidence type="ECO:0000313" key="4">
    <source>
        <dbReference type="Proteomes" id="UP000629619"/>
    </source>
</evidence>
<keyword evidence="4" id="KW-1185">Reference proteome</keyword>
<proteinExistence type="predicted"/>
<dbReference type="EMBL" id="BOMW01000040">
    <property type="protein sequence ID" value="GIF06768.1"/>
    <property type="molecule type" value="Genomic_DNA"/>
</dbReference>
<dbReference type="InterPro" id="IPR049468">
    <property type="entry name" value="Restrct_endonuc-II-like_dom"/>
</dbReference>